<sequence length="163" mass="18744">MKRKIAIVPGSFDPITYGHIDIIKRSAQLFDEVIVAILVNPDKKYLFTLEEREEMINESIKDFKNVKVDSFSGLLVNYAKKVDSTVIVRGLRAVSDFEYEMQLTFMNKALDDNIETFYMMANKQYSFISSSIVKGVSGFGADLSKFVPKHVEERLEKKVKERE</sequence>
<evidence type="ECO:0000256" key="6">
    <source>
        <dbReference type="ARBA" id="ARBA00022842"/>
    </source>
</evidence>
<dbReference type="AlphaFoldDB" id="A0A2N6SDM0"/>
<feature type="binding site" evidence="9">
    <location>
        <position position="19"/>
    </location>
    <ligand>
        <name>ATP</name>
        <dbReference type="ChEBI" id="CHEBI:30616"/>
    </ligand>
</feature>
<evidence type="ECO:0000256" key="9">
    <source>
        <dbReference type="HAMAP-Rule" id="MF_00151"/>
    </source>
</evidence>
<dbReference type="PRINTS" id="PR01020">
    <property type="entry name" value="LPSBIOSNTHSS"/>
</dbReference>
<dbReference type="Pfam" id="PF01467">
    <property type="entry name" value="CTP_transf_like"/>
    <property type="match status" value="1"/>
</dbReference>
<feature type="binding site" evidence="9">
    <location>
        <position position="11"/>
    </location>
    <ligand>
        <name>substrate</name>
    </ligand>
</feature>
<evidence type="ECO:0000256" key="1">
    <source>
        <dbReference type="ARBA" id="ARBA00022490"/>
    </source>
</evidence>
<gene>
    <name evidence="9" type="primary">coaD</name>
    <name evidence="11" type="ORF">CJ218_07235</name>
</gene>
<keyword evidence="1 9" id="KW-0963">Cytoplasm</keyword>
<dbReference type="CDD" id="cd02163">
    <property type="entry name" value="PPAT"/>
    <property type="match status" value="1"/>
</dbReference>
<dbReference type="InterPro" id="IPR004821">
    <property type="entry name" value="Cyt_trans-like"/>
</dbReference>
<feature type="binding site" evidence="9">
    <location>
        <begin position="11"/>
        <end position="12"/>
    </location>
    <ligand>
        <name>ATP</name>
        <dbReference type="ChEBI" id="CHEBI:30616"/>
    </ligand>
</feature>
<keyword evidence="3 9" id="KW-0548">Nucleotidyltransferase</keyword>
<feature type="domain" description="Cytidyltransferase-like" evidence="10">
    <location>
        <begin position="7"/>
        <end position="134"/>
    </location>
</feature>
<comment type="catalytic activity">
    <reaction evidence="8 9">
        <text>(R)-4'-phosphopantetheine + ATP + H(+) = 3'-dephospho-CoA + diphosphate</text>
        <dbReference type="Rhea" id="RHEA:19801"/>
        <dbReference type="ChEBI" id="CHEBI:15378"/>
        <dbReference type="ChEBI" id="CHEBI:30616"/>
        <dbReference type="ChEBI" id="CHEBI:33019"/>
        <dbReference type="ChEBI" id="CHEBI:57328"/>
        <dbReference type="ChEBI" id="CHEBI:61723"/>
        <dbReference type="EC" id="2.7.7.3"/>
    </reaction>
</comment>
<comment type="subcellular location">
    <subcellularLocation>
        <location evidence="9">Cytoplasm</location>
    </subcellularLocation>
</comment>
<feature type="site" description="Transition state stabilizer" evidence="9">
    <location>
        <position position="19"/>
    </location>
</feature>
<evidence type="ECO:0000313" key="12">
    <source>
        <dbReference type="Proteomes" id="UP000235670"/>
    </source>
</evidence>
<keyword evidence="4 9" id="KW-0547">Nucleotide-binding</keyword>
<dbReference type="HAMAP" id="MF_00151">
    <property type="entry name" value="PPAT_bact"/>
    <property type="match status" value="1"/>
</dbReference>
<feature type="binding site" evidence="9">
    <location>
        <position position="89"/>
    </location>
    <ligand>
        <name>substrate</name>
    </ligand>
</feature>
<comment type="pathway">
    <text evidence="9">Cofactor biosynthesis; coenzyme A biosynthesis; CoA from (R)-pantothenate: step 4/5.</text>
</comment>
<dbReference type="OrthoDB" id="9806661at2"/>
<evidence type="ECO:0000313" key="11">
    <source>
        <dbReference type="EMBL" id="PMC51987.1"/>
    </source>
</evidence>
<dbReference type="SUPFAM" id="SSF52374">
    <property type="entry name" value="Nucleotidylyl transferase"/>
    <property type="match status" value="1"/>
</dbReference>
<dbReference type="STRING" id="84135.GCA_001052115_00929"/>
<organism evidence="11 12">
    <name type="scientific">Gemella sanguinis</name>
    <dbReference type="NCBI Taxonomy" id="84135"/>
    <lineage>
        <taxon>Bacteria</taxon>
        <taxon>Bacillati</taxon>
        <taxon>Bacillota</taxon>
        <taxon>Bacilli</taxon>
        <taxon>Bacillales</taxon>
        <taxon>Gemellaceae</taxon>
        <taxon>Gemella</taxon>
    </lineage>
</organism>
<dbReference type="InterPro" id="IPR014729">
    <property type="entry name" value="Rossmann-like_a/b/a_fold"/>
</dbReference>
<dbReference type="InterPro" id="IPR001980">
    <property type="entry name" value="PPAT"/>
</dbReference>
<dbReference type="Proteomes" id="UP000235670">
    <property type="component" value="Unassembled WGS sequence"/>
</dbReference>
<evidence type="ECO:0000256" key="5">
    <source>
        <dbReference type="ARBA" id="ARBA00022840"/>
    </source>
</evidence>
<comment type="cofactor">
    <cofactor evidence="9">
        <name>Mg(2+)</name>
        <dbReference type="ChEBI" id="CHEBI:18420"/>
    </cofactor>
</comment>
<feature type="binding site" evidence="9">
    <location>
        <position position="75"/>
    </location>
    <ligand>
        <name>substrate</name>
    </ligand>
</feature>
<dbReference type="GO" id="GO:0004595">
    <property type="term" value="F:pantetheine-phosphate adenylyltransferase activity"/>
    <property type="evidence" value="ECO:0007669"/>
    <property type="project" value="UniProtKB-UniRule"/>
</dbReference>
<evidence type="ECO:0000256" key="8">
    <source>
        <dbReference type="ARBA" id="ARBA00029346"/>
    </source>
</evidence>
<keyword evidence="7 9" id="KW-0173">Coenzyme A biosynthesis</keyword>
<comment type="subunit">
    <text evidence="9">Homohexamer.</text>
</comment>
<comment type="caution">
    <text evidence="11">The sequence shown here is derived from an EMBL/GenBank/DDBJ whole genome shotgun (WGS) entry which is preliminary data.</text>
</comment>
<name>A0A2N6SDM0_9BACL</name>
<dbReference type="PANTHER" id="PTHR21342:SF1">
    <property type="entry name" value="PHOSPHOPANTETHEINE ADENYLYLTRANSFERASE"/>
    <property type="match status" value="1"/>
</dbReference>
<comment type="similarity">
    <text evidence="9">Belongs to the bacterial CoaD family.</text>
</comment>
<protein>
    <recommendedName>
        <fullName evidence="9">Phosphopantetheine adenylyltransferase</fullName>
        <ecNumber evidence="9">2.7.7.3</ecNumber>
    </recommendedName>
    <alternativeName>
        <fullName evidence="9">Dephospho-CoA pyrophosphorylase</fullName>
    </alternativeName>
    <alternativeName>
        <fullName evidence="9">Pantetheine-phosphate adenylyltransferase</fullName>
        <shortName evidence="9">PPAT</shortName>
    </alternativeName>
</protein>
<dbReference type="GO" id="GO:0005737">
    <property type="term" value="C:cytoplasm"/>
    <property type="evidence" value="ECO:0007669"/>
    <property type="project" value="UniProtKB-SubCell"/>
</dbReference>
<dbReference type="Gene3D" id="3.40.50.620">
    <property type="entry name" value="HUPs"/>
    <property type="match status" value="1"/>
</dbReference>
<evidence type="ECO:0000256" key="4">
    <source>
        <dbReference type="ARBA" id="ARBA00022741"/>
    </source>
</evidence>
<evidence type="ECO:0000259" key="10">
    <source>
        <dbReference type="Pfam" id="PF01467"/>
    </source>
</evidence>
<feature type="binding site" evidence="9">
    <location>
        <begin position="90"/>
        <end position="92"/>
    </location>
    <ligand>
        <name>ATP</name>
        <dbReference type="ChEBI" id="CHEBI:30616"/>
    </ligand>
</feature>
<dbReference type="RefSeq" id="WP_102190125.1">
    <property type="nucleotide sequence ID" value="NZ_JAPWBV010000009.1"/>
</dbReference>
<proteinExistence type="inferred from homology"/>
<dbReference type="GO" id="GO:0005524">
    <property type="term" value="F:ATP binding"/>
    <property type="evidence" value="ECO:0007669"/>
    <property type="project" value="UniProtKB-KW"/>
</dbReference>
<reference evidence="11 12" key="1">
    <citation type="submission" date="2017-09" db="EMBL/GenBank/DDBJ databases">
        <title>Bacterial strain isolated from the female urinary microbiota.</title>
        <authorList>
            <person name="Thomas-White K."/>
            <person name="Kumar N."/>
            <person name="Forster S."/>
            <person name="Putonti C."/>
            <person name="Lawley T."/>
            <person name="Wolfe A.J."/>
        </authorList>
    </citation>
    <scope>NUCLEOTIDE SEQUENCE [LARGE SCALE GENOMIC DNA]</scope>
    <source>
        <strain evidence="11 12">UMB0186</strain>
    </source>
</reference>
<dbReference type="NCBIfam" id="TIGR01510">
    <property type="entry name" value="coaD_prev_kdtB"/>
    <property type="match status" value="1"/>
</dbReference>
<dbReference type="EMBL" id="PNGT01000008">
    <property type="protein sequence ID" value="PMC51987.1"/>
    <property type="molecule type" value="Genomic_DNA"/>
</dbReference>
<dbReference type="GO" id="GO:0015937">
    <property type="term" value="P:coenzyme A biosynthetic process"/>
    <property type="evidence" value="ECO:0007669"/>
    <property type="project" value="UniProtKB-UniRule"/>
</dbReference>
<dbReference type="EC" id="2.7.7.3" evidence="9"/>
<evidence type="ECO:0000256" key="3">
    <source>
        <dbReference type="ARBA" id="ARBA00022695"/>
    </source>
</evidence>
<feature type="binding site" evidence="9">
    <location>
        <position position="43"/>
    </location>
    <ligand>
        <name>substrate</name>
    </ligand>
</feature>
<dbReference type="NCBIfam" id="TIGR00125">
    <property type="entry name" value="cyt_tran_rel"/>
    <property type="match status" value="1"/>
</dbReference>
<keyword evidence="5 9" id="KW-0067">ATP-binding</keyword>
<feature type="binding site" evidence="9">
    <location>
        <position position="100"/>
    </location>
    <ligand>
        <name>ATP</name>
        <dbReference type="ChEBI" id="CHEBI:30616"/>
    </ligand>
</feature>
<accession>A0A2N6SDM0</accession>
<dbReference type="PANTHER" id="PTHR21342">
    <property type="entry name" value="PHOSPHOPANTETHEINE ADENYLYLTRANSFERASE"/>
    <property type="match status" value="1"/>
</dbReference>
<evidence type="ECO:0000256" key="2">
    <source>
        <dbReference type="ARBA" id="ARBA00022679"/>
    </source>
</evidence>
<dbReference type="UniPathway" id="UPA00241">
    <property type="reaction ID" value="UER00355"/>
</dbReference>
<comment type="function">
    <text evidence="9">Reversibly transfers an adenylyl group from ATP to 4'-phosphopantetheine, yielding dephospho-CoA (dPCoA) and pyrophosphate.</text>
</comment>
<feature type="binding site" evidence="9">
    <location>
        <begin position="125"/>
        <end position="131"/>
    </location>
    <ligand>
        <name>ATP</name>
        <dbReference type="ChEBI" id="CHEBI:30616"/>
    </ligand>
</feature>
<keyword evidence="6 9" id="KW-0460">Magnesium</keyword>
<evidence type="ECO:0000256" key="7">
    <source>
        <dbReference type="ARBA" id="ARBA00022993"/>
    </source>
</evidence>
<keyword evidence="2 9" id="KW-0808">Transferase</keyword>